<sequence>MNLKMIILLLLILSPFITFASAASASETDSEIHPFVENWMDIGVSREEAQKMLDSNPPTNPSELYEIAARGNVLAIYGEIPQKMSGADSYDWFMTVNEIVFSIAESGELNEYNHIGLGAGNFMTIAIEEGREADLTDDDLEAMRAIVYKYAEASNVENFPLVIQTETIPIGYEMPLDQDEANQNKTNQNEINRDKTAVSYSEMIIGFLHNIFK</sequence>
<dbReference type="EMBL" id="CP131059">
    <property type="protein sequence ID" value="WNY23955.1"/>
    <property type="molecule type" value="Genomic_DNA"/>
</dbReference>
<evidence type="ECO:0000313" key="2">
    <source>
        <dbReference type="Proteomes" id="UP001302978"/>
    </source>
</evidence>
<name>A0AA96V240_9EURY</name>
<protein>
    <submittedName>
        <fullName evidence="1">Uncharacterized protein</fullName>
    </submittedName>
</protein>
<gene>
    <name evidence="1" type="ORF">MmiHf6_12790</name>
</gene>
<accession>A0AA96V240</accession>
<dbReference type="Proteomes" id="UP001302978">
    <property type="component" value="Chromosome"/>
</dbReference>
<dbReference type="KEGG" id="mehf:MmiHf6_12790"/>
<dbReference type="AlphaFoldDB" id="A0AA96V240"/>
<proteinExistence type="predicted"/>
<organism evidence="1 2">
    <name type="scientific">Methanimicrococcus hongohii</name>
    <dbReference type="NCBI Taxonomy" id="3028295"/>
    <lineage>
        <taxon>Archaea</taxon>
        <taxon>Methanobacteriati</taxon>
        <taxon>Methanobacteriota</taxon>
        <taxon>Stenosarchaea group</taxon>
        <taxon>Methanomicrobia</taxon>
        <taxon>Methanosarcinales</taxon>
        <taxon>Methanosarcinaceae</taxon>
        <taxon>Methanimicrococcus</taxon>
    </lineage>
</organism>
<keyword evidence="2" id="KW-1185">Reference proteome</keyword>
<reference evidence="1 2" key="1">
    <citation type="submission" date="2023-07" db="EMBL/GenBank/DDBJ databases">
        <title>Closed genoem sequence of Methanomicrococcus sp. Hf6.</title>
        <authorList>
            <person name="Poehlein A."/>
            <person name="Protasov E."/>
            <person name="Platt K."/>
            <person name="Reeh H."/>
            <person name="Daniel R."/>
            <person name="Brune A."/>
        </authorList>
    </citation>
    <scope>NUCLEOTIDE SEQUENCE [LARGE SCALE GENOMIC DNA]</scope>
    <source>
        <strain evidence="1 2">Hf6</strain>
    </source>
</reference>
<dbReference type="GeneID" id="85195862"/>
<dbReference type="RefSeq" id="WP_316557126.1">
    <property type="nucleotide sequence ID" value="NZ_CP131059.1"/>
</dbReference>
<evidence type="ECO:0000313" key="1">
    <source>
        <dbReference type="EMBL" id="WNY23955.1"/>
    </source>
</evidence>